<feature type="domain" description="FAD-binding" evidence="4">
    <location>
        <begin position="272"/>
        <end position="341"/>
    </location>
</feature>
<dbReference type="Proteomes" id="UP001385951">
    <property type="component" value="Unassembled WGS sequence"/>
</dbReference>
<dbReference type="GO" id="GO:0044550">
    <property type="term" value="P:secondary metabolite biosynthetic process"/>
    <property type="evidence" value="ECO:0007669"/>
    <property type="project" value="TreeGrafter"/>
</dbReference>
<sequence>MYTKAAKEFGEIGAGIMMWERTWRILQTLGMAEDLSKAANSPPNGLPGIGFDFRRSDRGVGSQFHLYAPPYGCIRFHRAHFLDVFVKHLPSGVAHFGKRLTSYEDTPDKVILNFADGSQNTCDLLVACDGLKSVIRMQMYKDAQFKEPQLKDIAEPVWSGWVTYRALIPADRVREANGGKDTRTTTTPMMYCGKNKHIVSYPICQGRIVNTVGLVFYPEGEGKTYDAPWVIECDGSEVAKHYVGWEPEVVDLVQHIDKAMLWSVHHLKPLPMYVSGRVALLGDAAHAMTPHQGAGAGQAIEDAFVLAALLGHSTTSAQNIPRALAAYESVRLPFANKTLRASALQGKMYEFNSVHGDNYASLGPALDENWEWLWEETPEEEVERAMKRMQSLGPRIPRSRL</sequence>
<dbReference type="Pfam" id="PF01494">
    <property type="entry name" value="FAD_binding_3"/>
    <property type="match status" value="1"/>
</dbReference>
<organism evidence="5 6">
    <name type="scientific">Cerrena zonata</name>
    <dbReference type="NCBI Taxonomy" id="2478898"/>
    <lineage>
        <taxon>Eukaryota</taxon>
        <taxon>Fungi</taxon>
        <taxon>Dikarya</taxon>
        <taxon>Basidiomycota</taxon>
        <taxon>Agaricomycotina</taxon>
        <taxon>Agaricomycetes</taxon>
        <taxon>Polyporales</taxon>
        <taxon>Cerrenaceae</taxon>
        <taxon>Cerrena</taxon>
    </lineage>
</organism>
<dbReference type="InterPro" id="IPR002938">
    <property type="entry name" value="FAD-bd"/>
</dbReference>
<evidence type="ECO:0000256" key="3">
    <source>
        <dbReference type="ARBA" id="ARBA00023002"/>
    </source>
</evidence>
<keyword evidence="2" id="KW-0274">FAD</keyword>
<gene>
    <name evidence="5" type="ORF">QCA50_011555</name>
</gene>
<dbReference type="PRINTS" id="PR00420">
    <property type="entry name" value="RNGMNOXGNASE"/>
</dbReference>
<dbReference type="PANTHER" id="PTHR46720">
    <property type="entry name" value="HYDROXYLASE, PUTATIVE (AFU_ORTHOLOGUE AFUA_3G01460)-RELATED"/>
    <property type="match status" value="1"/>
</dbReference>
<evidence type="ECO:0000256" key="2">
    <source>
        <dbReference type="ARBA" id="ARBA00022827"/>
    </source>
</evidence>
<accession>A0AAW0FYF6</accession>
<evidence type="ECO:0000256" key="1">
    <source>
        <dbReference type="ARBA" id="ARBA00022630"/>
    </source>
</evidence>
<dbReference type="GO" id="GO:0016491">
    <property type="term" value="F:oxidoreductase activity"/>
    <property type="evidence" value="ECO:0007669"/>
    <property type="project" value="UniProtKB-KW"/>
</dbReference>
<keyword evidence="6" id="KW-1185">Reference proteome</keyword>
<keyword evidence="1" id="KW-0285">Flavoprotein</keyword>
<dbReference type="SUPFAM" id="SSF54373">
    <property type="entry name" value="FAD-linked reductases, C-terminal domain"/>
    <property type="match status" value="1"/>
</dbReference>
<comment type="caution">
    <text evidence="5">The sequence shown here is derived from an EMBL/GenBank/DDBJ whole genome shotgun (WGS) entry which is preliminary data.</text>
</comment>
<evidence type="ECO:0000259" key="4">
    <source>
        <dbReference type="Pfam" id="PF01494"/>
    </source>
</evidence>
<dbReference type="Gene3D" id="3.50.50.60">
    <property type="entry name" value="FAD/NAD(P)-binding domain"/>
    <property type="match status" value="1"/>
</dbReference>
<evidence type="ECO:0000313" key="5">
    <source>
        <dbReference type="EMBL" id="KAK7685192.1"/>
    </source>
</evidence>
<evidence type="ECO:0000313" key="6">
    <source>
        <dbReference type="Proteomes" id="UP001385951"/>
    </source>
</evidence>
<dbReference type="SUPFAM" id="SSF51905">
    <property type="entry name" value="FAD/NAD(P)-binding domain"/>
    <property type="match status" value="1"/>
</dbReference>
<dbReference type="PANTHER" id="PTHR46720:SF3">
    <property type="entry name" value="FAD-BINDING DOMAIN-CONTAINING PROTEIN-RELATED"/>
    <property type="match status" value="1"/>
</dbReference>
<dbReference type="InterPro" id="IPR036188">
    <property type="entry name" value="FAD/NAD-bd_sf"/>
</dbReference>
<dbReference type="EMBL" id="JASBNA010000021">
    <property type="protein sequence ID" value="KAK7685192.1"/>
    <property type="molecule type" value="Genomic_DNA"/>
</dbReference>
<dbReference type="GO" id="GO:0071949">
    <property type="term" value="F:FAD binding"/>
    <property type="evidence" value="ECO:0007669"/>
    <property type="project" value="InterPro"/>
</dbReference>
<proteinExistence type="predicted"/>
<protein>
    <recommendedName>
        <fullName evidence="4">FAD-binding domain-containing protein</fullName>
    </recommendedName>
</protein>
<reference evidence="5 6" key="1">
    <citation type="submission" date="2022-09" db="EMBL/GenBank/DDBJ databases">
        <authorList>
            <person name="Palmer J.M."/>
        </authorList>
    </citation>
    <scope>NUCLEOTIDE SEQUENCE [LARGE SCALE GENOMIC DNA]</scope>
    <source>
        <strain evidence="5 6">DSM 7382</strain>
    </source>
</reference>
<keyword evidence="3" id="KW-0560">Oxidoreductase</keyword>
<name>A0AAW0FYF6_9APHY</name>
<dbReference type="InterPro" id="IPR051104">
    <property type="entry name" value="FAD_monoxygenase"/>
</dbReference>
<dbReference type="AlphaFoldDB" id="A0AAW0FYF6"/>